<dbReference type="PROSITE" id="PS51406">
    <property type="entry name" value="FIBRINOGEN_C_2"/>
    <property type="match status" value="1"/>
</dbReference>
<dbReference type="RefSeq" id="XP_032825076.1">
    <property type="nucleotide sequence ID" value="XM_032969185.1"/>
</dbReference>
<evidence type="ECO:0000313" key="15">
    <source>
        <dbReference type="RefSeq" id="XP_032825063.1"/>
    </source>
</evidence>
<dbReference type="RefSeq" id="XP_032825045.1">
    <property type="nucleotide sequence ID" value="XM_032969154.1"/>
</dbReference>
<dbReference type="Proteomes" id="UP001318040">
    <property type="component" value="Chromosome 3"/>
</dbReference>
<name>A0AAJ7TYJ6_PETMA</name>
<dbReference type="KEGG" id="pmrn:116950948"/>
<reference evidence="13 14" key="1">
    <citation type="submission" date="2025-04" db="UniProtKB">
        <authorList>
            <consortium name="RefSeq"/>
        </authorList>
    </citation>
    <scope>IDENTIFICATION</scope>
    <source>
        <tissue evidence="13 14">Sperm</tissue>
    </source>
</reference>
<dbReference type="AlphaFoldDB" id="A0AAJ7TYJ6"/>
<dbReference type="RefSeq" id="XP_032825054.1">
    <property type="nucleotide sequence ID" value="XM_032969163.1"/>
</dbReference>
<dbReference type="FunFam" id="3.90.215.10:FF:000001">
    <property type="entry name" value="Tenascin isoform 1"/>
    <property type="match status" value="1"/>
</dbReference>
<dbReference type="RefSeq" id="XP_032825070.1">
    <property type="nucleotide sequence ID" value="XM_032969179.1"/>
</dbReference>
<gene>
    <name evidence="13 14 15 16 17" type="primary">LOC116950948</name>
</gene>
<evidence type="ECO:0000256" key="1">
    <source>
        <dbReference type="ARBA" id="ARBA00004613"/>
    </source>
</evidence>
<dbReference type="InterPro" id="IPR020837">
    <property type="entry name" value="Fibrinogen_CS"/>
</dbReference>
<evidence type="ECO:0000256" key="4">
    <source>
        <dbReference type="ARBA" id="ARBA00022729"/>
    </source>
</evidence>
<evidence type="ECO:0000313" key="12">
    <source>
        <dbReference type="Proteomes" id="UP001318040"/>
    </source>
</evidence>
<dbReference type="FunFam" id="4.10.530.10:FF:000001">
    <property type="entry name" value="angiopoietin-2 isoform X1"/>
    <property type="match status" value="1"/>
</dbReference>
<keyword evidence="12" id="KW-1185">Reference proteome</keyword>
<feature type="region of interest" description="Disordered" evidence="9">
    <location>
        <begin position="98"/>
        <end position="127"/>
    </location>
</feature>
<evidence type="ECO:0000259" key="11">
    <source>
        <dbReference type="PROSITE" id="PS51406"/>
    </source>
</evidence>
<keyword evidence="4 10" id="KW-0732">Signal</keyword>
<dbReference type="Pfam" id="PF00147">
    <property type="entry name" value="Fibrinogen_C"/>
    <property type="match status" value="1"/>
</dbReference>
<keyword evidence="6" id="KW-1015">Disulfide bond</keyword>
<feature type="signal peptide" evidence="10">
    <location>
        <begin position="1"/>
        <end position="33"/>
    </location>
</feature>
<evidence type="ECO:0000256" key="9">
    <source>
        <dbReference type="SAM" id="MobiDB-lite"/>
    </source>
</evidence>
<evidence type="ECO:0000256" key="7">
    <source>
        <dbReference type="ARBA" id="ARBA00023180"/>
    </source>
</evidence>
<keyword evidence="2" id="KW-0964">Secreted</keyword>
<evidence type="ECO:0000313" key="16">
    <source>
        <dbReference type="RefSeq" id="XP_032825070.1"/>
    </source>
</evidence>
<keyword evidence="3" id="KW-0037">Angiogenesis</keyword>
<dbReference type="PANTHER" id="PTHR19143:SF394">
    <property type="entry name" value="ANGIOPOIETIN-RELATED PROTEIN 3-LIKE"/>
    <property type="match status" value="1"/>
</dbReference>
<dbReference type="Gene3D" id="4.10.530.10">
    <property type="entry name" value="Gamma-fibrinogen Carboxyl Terminal Fragment, domain 2"/>
    <property type="match status" value="1"/>
</dbReference>
<feature type="chain" id="PRO_5044709409" evidence="10">
    <location>
        <begin position="34"/>
        <end position="596"/>
    </location>
</feature>
<evidence type="ECO:0000256" key="3">
    <source>
        <dbReference type="ARBA" id="ARBA00022657"/>
    </source>
</evidence>
<dbReference type="CDD" id="cd00087">
    <property type="entry name" value="FReD"/>
    <property type="match status" value="1"/>
</dbReference>
<proteinExistence type="predicted"/>
<organism evidence="12 15">
    <name type="scientific">Petromyzon marinus</name>
    <name type="common">Sea lamprey</name>
    <dbReference type="NCBI Taxonomy" id="7757"/>
    <lineage>
        <taxon>Eukaryota</taxon>
        <taxon>Metazoa</taxon>
        <taxon>Chordata</taxon>
        <taxon>Craniata</taxon>
        <taxon>Vertebrata</taxon>
        <taxon>Cyclostomata</taxon>
        <taxon>Hyperoartia</taxon>
        <taxon>Petromyzontiformes</taxon>
        <taxon>Petromyzontidae</taxon>
        <taxon>Petromyzon</taxon>
    </lineage>
</organism>
<dbReference type="GO" id="GO:0001525">
    <property type="term" value="P:angiogenesis"/>
    <property type="evidence" value="ECO:0007669"/>
    <property type="project" value="UniProtKB-KW"/>
</dbReference>
<dbReference type="SMART" id="SM00186">
    <property type="entry name" value="FBG"/>
    <property type="match status" value="1"/>
</dbReference>
<dbReference type="Pfam" id="PF25443">
    <property type="entry name" value="ANG-1"/>
    <property type="match status" value="1"/>
</dbReference>
<keyword evidence="7" id="KW-0325">Glycoprotein</keyword>
<evidence type="ECO:0000256" key="2">
    <source>
        <dbReference type="ARBA" id="ARBA00022525"/>
    </source>
</evidence>
<keyword evidence="5 8" id="KW-0175">Coiled coil</keyword>
<evidence type="ECO:0000256" key="8">
    <source>
        <dbReference type="SAM" id="Coils"/>
    </source>
</evidence>
<evidence type="ECO:0000313" key="13">
    <source>
        <dbReference type="RefSeq" id="XP_032825045.1"/>
    </source>
</evidence>
<dbReference type="SUPFAM" id="SSF56496">
    <property type="entry name" value="Fibrinogen C-terminal domain-like"/>
    <property type="match status" value="1"/>
</dbReference>
<protein>
    <submittedName>
        <fullName evidence="13 14">Angiopoietin-2-like isoform X1</fullName>
    </submittedName>
</protein>
<dbReference type="Gene3D" id="3.90.215.10">
    <property type="entry name" value="Gamma Fibrinogen, chain A, domain 1"/>
    <property type="match status" value="1"/>
</dbReference>
<accession>A0AAJ7TYJ6</accession>
<dbReference type="PROSITE" id="PS00514">
    <property type="entry name" value="FIBRINOGEN_C_1"/>
    <property type="match status" value="1"/>
</dbReference>
<dbReference type="InterPro" id="IPR014716">
    <property type="entry name" value="Fibrinogen_a/b/g_C_1"/>
</dbReference>
<dbReference type="InterPro" id="IPR050373">
    <property type="entry name" value="Fibrinogen_C-term_domain"/>
</dbReference>
<feature type="coiled-coil region" evidence="8">
    <location>
        <begin position="282"/>
        <end position="320"/>
    </location>
</feature>
<evidence type="ECO:0000313" key="17">
    <source>
        <dbReference type="RefSeq" id="XP_032825076.1"/>
    </source>
</evidence>
<dbReference type="InterPro" id="IPR036056">
    <property type="entry name" value="Fibrinogen-like_C"/>
</dbReference>
<evidence type="ECO:0000256" key="10">
    <source>
        <dbReference type="SAM" id="SignalP"/>
    </source>
</evidence>
<comment type="subcellular location">
    <subcellularLocation>
        <location evidence="1">Secreted</location>
    </subcellularLocation>
</comment>
<sequence>MALRRLPGVLRLPLAPVAPLALALLLCAGVCTPAFPPSPRRSALGELPGGGGGGRRSFHRVQHGACVYTFLLPEVDGCRAAAADRGGAAGPATAAAAASQSGYGGNPNALPQRDAPASAATPETEWPQPRLQQLETLLENNTQWLRKRIHCAFTQKCVSRAECMLRSACPDAKCTFLTSCRHDNRHEGHTEHSARGLLEGFIQDSVHSETAQQQQTAVHNQTAAMLQIGTSLLSHTAEQTRKLSDVEAQVLNQTTRLEIQLLENSLSTNKLEREVLQQTHDISRLHDKNSLLERKVVEVEQRQQQELQALRRERDELQQAVLQRGELMDALERQLLGATHNQTVLQRQQAELTETVRTLLNAIAQASSQGPAKEDAILFSDCADAYEAGLTASGVYTVKISDSTEAMKVYCNMESQGGGWTVIQHRENGATDFHRPWQEYKMGFGDVAAEHWMGNQHVYYLSHQQHFVLRVELRDWEGNVAFSQYERFYISSEKLNYRIYVKGYTGTAGKYSSFAQSGIDFSTKDMDNDNCACKCAQMATGGWWFDACGPSNLNGMYYTAGQNTGKFNGIKWHYWKGSSYSLRSTTMMIRPVDFGV</sequence>
<evidence type="ECO:0000313" key="14">
    <source>
        <dbReference type="RefSeq" id="XP_032825054.1"/>
    </source>
</evidence>
<evidence type="ECO:0000256" key="5">
    <source>
        <dbReference type="ARBA" id="ARBA00023054"/>
    </source>
</evidence>
<dbReference type="InterPro" id="IPR057439">
    <property type="entry name" value="ANG-1/2/4"/>
</dbReference>
<dbReference type="NCBIfam" id="NF040941">
    <property type="entry name" value="GGGWT_bact"/>
    <property type="match status" value="1"/>
</dbReference>
<dbReference type="RefSeq" id="XP_032825063.1">
    <property type="nucleotide sequence ID" value="XM_032969172.1"/>
</dbReference>
<dbReference type="PANTHER" id="PTHR19143">
    <property type="entry name" value="FIBRINOGEN/TENASCIN/ANGIOPOEITIN"/>
    <property type="match status" value="1"/>
</dbReference>
<evidence type="ECO:0000256" key="6">
    <source>
        <dbReference type="ARBA" id="ARBA00023157"/>
    </source>
</evidence>
<dbReference type="GO" id="GO:0005615">
    <property type="term" value="C:extracellular space"/>
    <property type="evidence" value="ECO:0007669"/>
    <property type="project" value="TreeGrafter"/>
</dbReference>
<dbReference type="InterPro" id="IPR002181">
    <property type="entry name" value="Fibrinogen_a/b/g_C_dom"/>
</dbReference>
<feature type="domain" description="Fibrinogen C-terminal" evidence="11">
    <location>
        <begin position="373"/>
        <end position="593"/>
    </location>
</feature>